<dbReference type="OrthoDB" id="2030441at2"/>
<name>A0A139X971_9CYAN</name>
<sequence length="332" mass="38136">MTAEYITKTDLKAARGWTDAAIKKFLGSEDKNSKNPVYRSASPVCLYLLERVVEAEASEEFEHWKKLSEKRRESAKKAAQTRQERERQRQIEAQQKALELHKQQQLFGEAISVVKLNIQQLPHKELVVLACEEWNKNNPEIASSNVQTRTEITPFSRFIESMNGFGRKKIPALVEQAQGYLAMYYQSRESEDSQEMRRIIVALYALCGECESLLNHMGSQHPILKQALDLKSLNHFNRKTSDEELANWVSNFIDVVEGGVETLVVQGSGKIIKIQNLINSTILKIHEAEIQTCQEELNAIAEHFQEWIPSAAFQVKQRCHQLLKEKYPYFTA</sequence>
<gene>
    <name evidence="1" type="ORF">WA1_22565</name>
</gene>
<proteinExistence type="predicted"/>
<dbReference type="Proteomes" id="UP000076925">
    <property type="component" value="Unassembled WGS sequence"/>
</dbReference>
<accession>A0A139X971</accession>
<dbReference type="AlphaFoldDB" id="A0A139X971"/>
<reference evidence="1 2" key="1">
    <citation type="journal article" date="2013" name="Genome Biol. Evol.">
        <title>Genomes of Stigonematalean cyanobacteria (subsection V) and the evolution of oxygenic photosynthesis from prokaryotes to plastids.</title>
        <authorList>
            <person name="Dagan T."/>
            <person name="Roettger M."/>
            <person name="Stucken K."/>
            <person name="Landan G."/>
            <person name="Koch R."/>
            <person name="Major P."/>
            <person name="Gould S.B."/>
            <person name="Goremykin V.V."/>
            <person name="Rippka R."/>
            <person name="Tandeau de Marsac N."/>
            <person name="Gugger M."/>
            <person name="Lockhart P.J."/>
            <person name="Allen J.F."/>
            <person name="Brune I."/>
            <person name="Maus I."/>
            <person name="Puhler A."/>
            <person name="Martin W.F."/>
        </authorList>
    </citation>
    <scope>NUCLEOTIDE SEQUENCE [LARGE SCALE GENOMIC DNA]</scope>
    <source>
        <strain evidence="1 2">PCC 7110</strain>
    </source>
</reference>
<organism evidence="1 2">
    <name type="scientific">Scytonema hofmannii PCC 7110</name>
    <dbReference type="NCBI Taxonomy" id="128403"/>
    <lineage>
        <taxon>Bacteria</taxon>
        <taxon>Bacillati</taxon>
        <taxon>Cyanobacteriota</taxon>
        <taxon>Cyanophyceae</taxon>
        <taxon>Nostocales</taxon>
        <taxon>Scytonemataceae</taxon>
        <taxon>Scytonema</taxon>
    </lineage>
</organism>
<comment type="caution">
    <text evidence="1">The sequence shown here is derived from an EMBL/GenBank/DDBJ whole genome shotgun (WGS) entry which is preliminary data.</text>
</comment>
<keyword evidence="2" id="KW-1185">Reference proteome</keyword>
<dbReference type="EMBL" id="ANNX02000022">
    <property type="protein sequence ID" value="KYC41251.1"/>
    <property type="molecule type" value="Genomic_DNA"/>
</dbReference>
<protein>
    <submittedName>
        <fullName evidence="1">Uncharacterized protein</fullName>
    </submittedName>
</protein>
<evidence type="ECO:0000313" key="2">
    <source>
        <dbReference type="Proteomes" id="UP000076925"/>
    </source>
</evidence>
<dbReference type="RefSeq" id="WP_017744431.1">
    <property type="nucleotide sequence ID" value="NZ_KQ976354.1"/>
</dbReference>
<evidence type="ECO:0000313" key="1">
    <source>
        <dbReference type="EMBL" id="KYC41251.1"/>
    </source>
</evidence>